<evidence type="ECO:0000256" key="3">
    <source>
        <dbReference type="ARBA" id="ARBA00022475"/>
    </source>
</evidence>
<evidence type="ECO:0000259" key="9">
    <source>
        <dbReference type="PROSITE" id="PS50928"/>
    </source>
</evidence>
<protein>
    <submittedName>
        <fullName evidence="10">Carbohydrate ABC transporter permease</fullName>
    </submittedName>
</protein>
<evidence type="ECO:0000256" key="2">
    <source>
        <dbReference type="ARBA" id="ARBA00022448"/>
    </source>
</evidence>
<evidence type="ECO:0000313" key="10">
    <source>
        <dbReference type="EMBL" id="MFB9713378.1"/>
    </source>
</evidence>
<keyword evidence="6 7" id="KW-0472">Membrane</keyword>
<keyword evidence="2 7" id="KW-0813">Transport</keyword>
<feature type="transmembrane region" description="Helical" evidence="7">
    <location>
        <begin position="283"/>
        <end position="304"/>
    </location>
</feature>
<evidence type="ECO:0000256" key="4">
    <source>
        <dbReference type="ARBA" id="ARBA00022692"/>
    </source>
</evidence>
<dbReference type="SUPFAM" id="SSF161098">
    <property type="entry name" value="MetI-like"/>
    <property type="match status" value="1"/>
</dbReference>
<dbReference type="Proteomes" id="UP001589536">
    <property type="component" value="Unassembled WGS sequence"/>
</dbReference>
<dbReference type="PANTHER" id="PTHR43744:SF8">
    <property type="entry name" value="SN-GLYCEROL-3-PHOSPHATE TRANSPORT SYSTEM PERMEASE PROTEIN UGPE"/>
    <property type="match status" value="1"/>
</dbReference>
<feature type="domain" description="ABC transmembrane type-1" evidence="9">
    <location>
        <begin position="116"/>
        <end position="304"/>
    </location>
</feature>
<feature type="transmembrane region" description="Helical" evidence="7">
    <location>
        <begin position="151"/>
        <end position="174"/>
    </location>
</feature>
<dbReference type="InterPro" id="IPR000515">
    <property type="entry name" value="MetI-like"/>
</dbReference>
<feature type="transmembrane region" description="Helical" evidence="7">
    <location>
        <begin position="112"/>
        <end position="139"/>
    </location>
</feature>
<dbReference type="PROSITE" id="PS50928">
    <property type="entry name" value="ABC_TM1"/>
    <property type="match status" value="1"/>
</dbReference>
<dbReference type="CDD" id="cd06261">
    <property type="entry name" value="TM_PBP2"/>
    <property type="match status" value="1"/>
</dbReference>
<dbReference type="RefSeq" id="WP_345033970.1">
    <property type="nucleotide sequence ID" value="NZ_BAABED010000001.1"/>
</dbReference>
<comment type="subcellular location">
    <subcellularLocation>
        <location evidence="1 7">Cell membrane</location>
        <topology evidence="1 7">Multi-pass membrane protein</topology>
    </subcellularLocation>
</comment>
<keyword evidence="5 7" id="KW-1133">Transmembrane helix</keyword>
<evidence type="ECO:0000256" key="7">
    <source>
        <dbReference type="RuleBase" id="RU363032"/>
    </source>
</evidence>
<keyword evidence="3" id="KW-1003">Cell membrane</keyword>
<dbReference type="Pfam" id="PF00528">
    <property type="entry name" value="BPD_transp_1"/>
    <property type="match status" value="1"/>
</dbReference>
<reference evidence="10 11" key="1">
    <citation type="submission" date="2024-09" db="EMBL/GenBank/DDBJ databases">
        <authorList>
            <person name="Sun Q."/>
            <person name="Mori K."/>
        </authorList>
    </citation>
    <scope>NUCLEOTIDE SEQUENCE [LARGE SCALE GENOMIC DNA]</scope>
    <source>
        <strain evidence="10 11">JCM 13519</strain>
    </source>
</reference>
<sequence length="318" mass="34680">MAFITIAPPAQPGSADAPLSGPRKVSRPTTAPAAERGPMRSPSLRLGSVRPGSLRTVPSHILLIALALVSIFPIYWMFVTAFRPPSDALSTNPLPGPLSLENFQYVLKTIPIAGMLANTFGMALTLAVSQLLVAILASYGFARWDFVGKKALYLLFVGSWLVPFQVTMIPNYLLVSQMGLLNTITGVVIPQLCSAFAVMMLRQHLEAFPKDLLDASQMDGRSSWRTLWEVVVPNLRPALAALGIMLFISAWNEYLWPSLIMQKSDALIQVGIRGFLGAEGNNWGAIMAASSLACLPIFLIYIFLQRYVVDAFVRSGLK</sequence>
<comment type="similarity">
    <text evidence="7">Belongs to the binding-protein-dependent transport system permease family.</text>
</comment>
<keyword evidence="11" id="KW-1185">Reference proteome</keyword>
<feature type="region of interest" description="Disordered" evidence="8">
    <location>
        <begin position="1"/>
        <end position="45"/>
    </location>
</feature>
<accession>A0ABV5ULH7</accession>
<dbReference type="PANTHER" id="PTHR43744">
    <property type="entry name" value="ABC TRANSPORTER PERMEASE PROTEIN MG189-RELATED-RELATED"/>
    <property type="match status" value="1"/>
</dbReference>
<dbReference type="InterPro" id="IPR035906">
    <property type="entry name" value="MetI-like_sf"/>
</dbReference>
<evidence type="ECO:0000313" key="11">
    <source>
        <dbReference type="Proteomes" id="UP001589536"/>
    </source>
</evidence>
<dbReference type="EMBL" id="JBHMBH010000009">
    <property type="protein sequence ID" value="MFB9713378.1"/>
    <property type="molecule type" value="Genomic_DNA"/>
</dbReference>
<proteinExistence type="inferred from homology"/>
<feature type="transmembrane region" description="Helical" evidence="7">
    <location>
        <begin position="60"/>
        <end position="78"/>
    </location>
</feature>
<comment type="caution">
    <text evidence="10">The sequence shown here is derived from an EMBL/GenBank/DDBJ whole genome shotgun (WGS) entry which is preliminary data.</text>
</comment>
<dbReference type="Gene3D" id="1.10.3720.10">
    <property type="entry name" value="MetI-like"/>
    <property type="match status" value="1"/>
</dbReference>
<evidence type="ECO:0000256" key="6">
    <source>
        <dbReference type="ARBA" id="ARBA00023136"/>
    </source>
</evidence>
<evidence type="ECO:0000256" key="5">
    <source>
        <dbReference type="ARBA" id="ARBA00022989"/>
    </source>
</evidence>
<feature type="transmembrane region" description="Helical" evidence="7">
    <location>
        <begin position="180"/>
        <end position="201"/>
    </location>
</feature>
<evidence type="ECO:0000256" key="8">
    <source>
        <dbReference type="SAM" id="MobiDB-lite"/>
    </source>
</evidence>
<gene>
    <name evidence="10" type="ORF">ACFFPI_04325</name>
</gene>
<keyword evidence="4 7" id="KW-0812">Transmembrane</keyword>
<feature type="transmembrane region" description="Helical" evidence="7">
    <location>
        <begin position="227"/>
        <end position="251"/>
    </location>
</feature>
<evidence type="ECO:0000256" key="1">
    <source>
        <dbReference type="ARBA" id="ARBA00004651"/>
    </source>
</evidence>
<organism evidence="10 11">
    <name type="scientific">Arthrobacter methylotrophus</name>
    <dbReference type="NCBI Taxonomy" id="121291"/>
    <lineage>
        <taxon>Bacteria</taxon>
        <taxon>Bacillati</taxon>
        <taxon>Actinomycetota</taxon>
        <taxon>Actinomycetes</taxon>
        <taxon>Micrococcales</taxon>
        <taxon>Micrococcaceae</taxon>
        <taxon>Arthrobacter</taxon>
    </lineage>
</organism>
<name>A0ABV5ULH7_9MICC</name>